<keyword evidence="1" id="KW-0472">Membrane</keyword>
<dbReference type="Proteomes" id="UP000422736">
    <property type="component" value="Chromosome 6"/>
</dbReference>
<evidence type="ECO:0000313" key="3">
    <source>
        <dbReference type="EMBL" id="QGN17270.1"/>
    </source>
</evidence>
<dbReference type="SUPFAM" id="SSF69593">
    <property type="entry name" value="Glycerol-3-phosphate (1)-acyltransferase"/>
    <property type="match status" value="1"/>
</dbReference>
<dbReference type="InterPro" id="IPR002123">
    <property type="entry name" value="Plipid/glycerol_acylTrfase"/>
</dbReference>
<gene>
    <name evidence="3" type="primary">MUM3</name>
    <name evidence="3" type="ORF">FIM1_4001</name>
</gene>
<feature type="transmembrane region" description="Helical" evidence="1">
    <location>
        <begin position="27"/>
        <end position="51"/>
    </location>
</feature>
<name>A0ABX6EY53_KLUMA</name>
<dbReference type="Pfam" id="PF01553">
    <property type="entry name" value="Acyltransferase"/>
    <property type="match status" value="1"/>
</dbReference>
<keyword evidence="4" id="KW-1185">Reference proteome</keyword>
<dbReference type="PANTHER" id="PTHR10983:SF70">
    <property type="entry name" value="PROTEIN MUM3"/>
    <property type="match status" value="1"/>
</dbReference>
<accession>A0ABX6EY53</accession>
<keyword evidence="1" id="KW-1133">Transmembrane helix</keyword>
<organism evidence="3 4">
    <name type="scientific">Kluyveromyces marxianus</name>
    <name type="common">Yeast</name>
    <name type="synonym">Candida kefyr</name>
    <dbReference type="NCBI Taxonomy" id="4911"/>
    <lineage>
        <taxon>Eukaryota</taxon>
        <taxon>Fungi</taxon>
        <taxon>Dikarya</taxon>
        <taxon>Ascomycota</taxon>
        <taxon>Saccharomycotina</taxon>
        <taxon>Saccharomycetes</taxon>
        <taxon>Saccharomycetales</taxon>
        <taxon>Saccharomycetaceae</taxon>
        <taxon>Kluyveromyces</taxon>
    </lineage>
</organism>
<proteinExistence type="predicted"/>
<reference evidence="3 4" key="1">
    <citation type="submission" date="2016-03" db="EMBL/GenBank/DDBJ databases">
        <title>How can Kluyveromyces marxianus grow so fast - potential evolutionary course in Saccharomyces Complex revealed by comparative genomics.</title>
        <authorList>
            <person name="Mo W."/>
            <person name="Lu W."/>
            <person name="Yang X."/>
            <person name="Qi J."/>
            <person name="Lv H."/>
        </authorList>
    </citation>
    <scope>NUCLEOTIDE SEQUENCE [LARGE SCALE GENOMIC DNA]</scope>
    <source>
        <strain evidence="3 4">FIM1</strain>
    </source>
</reference>
<keyword evidence="1" id="KW-0812">Transmembrane</keyword>
<sequence length="338" mass="39721">MSILTTLQTTITGPWFDIGNKHIIKCIIYMSILVGLFATQLIVDSWLWFLYKWTIVIKSKHYYRKIQQAEKMQSVVNIWINEFLLWTITREDIQIIFEGEDMKVNEKSQVIICNHRSIIDYTMIQHLFGAENVVFASWRRLMKYPSLIHFWSIFRNNENAAVSVSTFKKYKGLEKIVVFPEVNIFTPEVKLIERKLMKVKCKGLPVLHNVLYPRFGTFVNLIKALTNETSKRGLRMLEHLILPSKSDYQESINLVSLTIIYYTISLKPSGEYKLEQTLPALWDIWSLESPLIICVHSTNHNLDKLGRKKQTQLESWLETQWCAKDRLIESMELNVEVI</sequence>
<feature type="domain" description="Phospholipid/glycerol acyltransferase" evidence="2">
    <location>
        <begin position="95"/>
        <end position="181"/>
    </location>
</feature>
<evidence type="ECO:0000256" key="1">
    <source>
        <dbReference type="SAM" id="Phobius"/>
    </source>
</evidence>
<dbReference type="PANTHER" id="PTHR10983">
    <property type="entry name" value="1-ACYLGLYCEROL-3-PHOSPHATE ACYLTRANSFERASE-RELATED"/>
    <property type="match status" value="1"/>
</dbReference>
<evidence type="ECO:0000313" key="4">
    <source>
        <dbReference type="Proteomes" id="UP000422736"/>
    </source>
</evidence>
<evidence type="ECO:0000259" key="2">
    <source>
        <dbReference type="Pfam" id="PF01553"/>
    </source>
</evidence>
<dbReference type="EMBL" id="CP015059">
    <property type="protein sequence ID" value="QGN17270.1"/>
    <property type="molecule type" value="Genomic_DNA"/>
</dbReference>
<protein>
    <submittedName>
        <fullName evidence="3">Protein MUM3</fullName>
    </submittedName>
</protein>